<evidence type="ECO:0000313" key="2">
    <source>
        <dbReference type="Proteomes" id="UP000248889"/>
    </source>
</evidence>
<name>A0A2X0JAJ8_9ACTN</name>
<dbReference type="Pfam" id="PF10977">
    <property type="entry name" value="DUF2797"/>
    <property type="match status" value="1"/>
</dbReference>
<dbReference type="InterPro" id="IPR021246">
    <property type="entry name" value="DUF2797"/>
</dbReference>
<gene>
    <name evidence="1" type="ORF">DN069_16375</name>
</gene>
<keyword evidence="2" id="KW-1185">Reference proteome</keyword>
<proteinExistence type="predicted"/>
<organism evidence="1 2">
    <name type="scientific">Streptacidiphilus pinicola</name>
    <dbReference type="NCBI Taxonomy" id="2219663"/>
    <lineage>
        <taxon>Bacteria</taxon>
        <taxon>Bacillati</taxon>
        <taxon>Actinomycetota</taxon>
        <taxon>Actinomycetes</taxon>
        <taxon>Kitasatosporales</taxon>
        <taxon>Streptomycetaceae</taxon>
        <taxon>Streptacidiphilus</taxon>
    </lineage>
</organism>
<dbReference type="OrthoDB" id="3171606at2"/>
<dbReference type="AlphaFoldDB" id="A0A2X0JAJ8"/>
<sequence length="249" mass="26371">MWRAGRRVACPTAAALDPGSRSSRCGQCARLDRQFSVAADTLLDDPRPYAVYLAHHGSAGIKVGITAAERGMARLLEQGALASVFLSQGTLPSARRVEHLLGVALGLPDRVATGRKRAARTAPGTPAERAAALLAQLELTRALDWPEGQVRHAAPEVLDHCARYGLPTTGLQPDAAVQPLRTADVVRGRVVCRIATDLYLAVPAAGLVLLDTRLLAGWSVTRAAPEAEFSAELAAVPRVTEPQDQPGLF</sequence>
<accession>A0A2X0JAJ8</accession>
<dbReference type="Proteomes" id="UP000248889">
    <property type="component" value="Unassembled WGS sequence"/>
</dbReference>
<protein>
    <submittedName>
        <fullName evidence="1">DUF2797 domain-containing protein</fullName>
    </submittedName>
</protein>
<reference evidence="1 2" key="1">
    <citation type="submission" date="2018-06" db="EMBL/GenBank/DDBJ databases">
        <title>Streptacidiphilus pinicola sp. nov., isolated from pine grove soil.</title>
        <authorList>
            <person name="Roh S.G."/>
            <person name="Park S."/>
            <person name="Kim M.-K."/>
            <person name="Yun B.-R."/>
            <person name="Park J."/>
            <person name="Kim M.J."/>
            <person name="Kim Y.S."/>
            <person name="Kim S.B."/>
        </authorList>
    </citation>
    <scope>NUCLEOTIDE SEQUENCE [LARGE SCALE GENOMIC DNA]</scope>
    <source>
        <strain evidence="1 2">MMS16-CNU450</strain>
    </source>
</reference>
<comment type="caution">
    <text evidence="1">The sequence shown here is derived from an EMBL/GenBank/DDBJ whole genome shotgun (WGS) entry which is preliminary data.</text>
</comment>
<evidence type="ECO:0000313" key="1">
    <source>
        <dbReference type="EMBL" id="RAG84548.1"/>
    </source>
</evidence>
<dbReference type="EMBL" id="QKYN01000064">
    <property type="protein sequence ID" value="RAG84548.1"/>
    <property type="molecule type" value="Genomic_DNA"/>
</dbReference>